<dbReference type="SUPFAM" id="SSF141371">
    <property type="entry name" value="PilZ domain-like"/>
    <property type="match status" value="1"/>
</dbReference>
<evidence type="ECO:0000259" key="1">
    <source>
        <dbReference type="Pfam" id="PF07238"/>
    </source>
</evidence>
<dbReference type="EMBL" id="JAXOFX010000001">
    <property type="protein sequence ID" value="MDZ5470541.1"/>
    <property type="molecule type" value="Genomic_DNA"/>
</dbReference>
<dbReference type="InterPro" id="IPR009875">
    <property type="entry name" value="PilZ_domain"/>
</dbReference>
<dbReference type="RefSeq" id="WP_322444840.1">
    <property type="nucleotide sequence ID" value="NZ_JAXOFX010000001.1"/>
</dbReference>
<evidence type="ECO:0000313" key="2">
    <source>
        <dbReference type="EMBL" id="MDZ5470541.1"/>
    </source>
</evidence>
<gene>
    <name evidence="2" type="ORF">SM124_02145</name>
</gene>
<sequence length="183" mass="20952">MENIIIINNGNKIPAAMFNIEGEMMNVLVKQPDMFKTGESVICLIEKESMKATVIKKSQYNLYLFIPLIGKDTLSNRRKSVRCPLNLDGELSNASSLNNKINVSLVDISLHGLALKSLQALDITTLYRVEFMLETNMVECKLKIKNEVQLEKGFRYGCIIDSIEEDKLFYIRKFILQTQLRQI</sequence>
<dbReference type="Pfam" id="PF07238">
    <property type="entry name" value="PilZ"/>
    <property type="match status" value="1"/>
</dbReference>
<organism evidence="2 3">
    <name type="scientific">Robertmurraya mangrovi</name>
    <dbReference type="NCBI Taxonomy" id="3098077"/>
    <lineage>
        <taxon>Bacteria</taxon>
        <taxon>Bacillati</taxon>
        <taxon>Bacillota</taxon>
        <taxon>Bacilli</taxon>
        <taxon>Bacillales</taxon>
        <taxon>Bacillaceae</taxon>
        <taxon>Robertmurraya</taxon>
    </lineage>
</organism>
<reference evidence="2 3" key="1">
    <citation type="submission" date="2023-11" db="EMBL/GenBank/DDBJ databases">
        <title>Bacillus jintuensis, isolated from a mudflat on the Beibu Gulf coast.</title>
        <authorList>
            <person name="Li M."/>
        </authorList>
    </citation>
    <scope>NUCLEOTIDE SEQUENCE [LARGE SCALE GENOMIC DNA]</scope>
    <source>
        <strain evidence="2 3">31A1R</strain>
    </source>
</reference>
<dbReference type="Gene3D" id="2.40.10.220">
    <property type="entry name" value="predicted glycosyltransferase like domains"/>
    <property type="match status" value="1"/>
</dbReference>
<name>A0ABU5ITS1_9BACI</name>
<feature type="domain" description="PilZ" evidence="1">
    <location>
        <begin position="76"/>
        <end position="172"/>
    </location>
</feature>
<dbReference type="Proteomes" id="UP001290455">
    <property type="component" value="Unassembled WGS sequence"/>
</dbReference>
<proteinExistence type="predicted"/>
<comment type="caution">
    <text evidence="2">The sequence shown here is derived from an EMBL/GenBank/DDBJ whole genome shotgun (WGS) entry which is preliminary data.</text>
</comment>
<accession>A0ABU5ITS1</accession>
<evidence type="ECO:0000313" key="3">
    <source>
        <dbReference type="Proteomes" id="UP001290455"/>
    </source>
</evidence>
<protein>
    <submittedName>
        <fullName evidence="2">PilZ domain-containing protein</fullName>
    </submittedName>
</protein>
<keyword evidence="3" id="KW-1185">Reference proteome</keyword>